<dbReference type="PANTHER" id="PTHR12561">
    <property type="entry name" value="LIPOATE-PROTEIN LIGASE"/>
    <property type="match status" value="1"/>
</dbReference>
<dbReference type="GO" id="GO:0017118">
    <property type="term" value="F:lipoyltransferase activity"/>
    <property type="evidence" value="ECO:0007669"/>
    <property type="project" value="TreeGrafter"/>
</dbReference>
<evidence type="ECO:0000256" key="2">
    <source>
        <dbReference type="ARBA" id="ARBA00005124"/>
    </source>
</evidence>
<dbReference type="InterPro" id="IPR019491">
    <property type="entry name" value="Lipoate_protein_ligase_C"/>
</dbReference>
<evidence type="ECO:0000256" key="5">
    <source>
        <dbReference type="ARBA" id="ARBA00022741"/>
    </source>
</evidence>
<protein>
    <recommendedName>
        <fullName evidence="3">lipoate--protein ligase</fullName>
        <ecNumber evidence="3">6.3.1.20</ecNumber>
    </recommendedName>
</protein>
<evidence type="ECO:0000313" key="10">
    <source>
        <dbReference type="Proteomes" id="UP000824001"/>
    </source>
</evidence>
<gene>
    <name evidence="9" type="ORF">IAC18_06175</name>
</gene>
<dbReference type="EMBL" id="DVJK01000171">
    <property type="protein sequence ID" value="HIS67134.1"/>
    <property type="molecule type" value="Genomic_DNA"/>
</dbReference>
<keyword evidence="5" id="KW-0547">Nucleotide-binding</keyword>
<dbReference type="InterPro" id="IPR004562">
    <property type="entry name" value="LipoylTrfase_LipoateP_Ligase"/>
</dbReference>
<dbReference type="Pfam" id="PF10437">
    <property type="entry name" value="Lip_prot_lig_C"/>
    <property type="match status" value="1"/>
</dbReference>
<dbReference type="Pfam" id="PF21948">
    <property type="entry name" value="LplA-B_cat"/>
    <property type="match status" value="1"/>
</dbReference>
<evidence type="ECO:0000256" key="7">
    <source>
        <dbReference type="ARBA" id="ARBA00048037"/>
    </source>
</evidence>
<dbReference type="SUPFAM" id="SSF55681">
    <property type="entry name" value="Class II aaRS and biotin synthetases"/>
    <property type="match status" value="1"/>
</dbReference>
<evidence type="ECO:0000259" key="8">
    <source>
        <dbReference type="PROSITE" id="PS51733"/>
    </source>
</evidence>
<comment type="pathway">
    <text evidence="2">Protein modification; protein lipoylation via exogenous pathway; protein N(6)-(lipoyl)lysine from lipoate: step 1/2.</text>
</comment>
<dbReference type="GO" id="GO:0005737">
    <property type="term" value="C:cytoplasm"/>
    <property type="evidence" value="ECO:0007669"/>
    <property type="project" value="TreeGrafter"/>
</dbReference>
<comment type="catalytic activity">
    <reaction evidence="7">
        <text>L-lysyl-[lipoyl-carrier protein] + (R)-lipoate + ATP = N(6)-[(R)-lipoyl]-L-lysyl-[lipoyl-carrier protein] + AMP + diphosphate + H(+)</text>
        <dbReference type="Rhea" id="RHEA:49288"/>
        <dbReference type="Rhea" id="RHEA-COMP:10500"/>
        <dbReference type="Rhea" id="RHEA-COMP:10502"/>
        <dbReference type="ChEBI" id="CHEBI:15378"/>
        <dbReference type="ChEBI" id="CHEBI:29969"/>
        <dbReference type="ChEBI" id="CHEBI:30616"/>
        <dbReference type="ChEBI" id="CHEBI:33019"/>
        <dbReference type="ChEBI" id="CHEBI:83088"/>
        <dbReference type="ChEBI" id="CHEBI:83099"/>
        <dbReference type="ChEBI" id="CHEBI:456215"/>
        <dbReference type="EC" id="6.3.1.20"/>
    </reaction>
</comment>
<evidence type="ECO:0000256" key="3">
    <source>
        <dbReference type="ARBA" id="ARBA00012367"/>
    </source>
</evidence>
<keyword evidence="4 9" id="KW-0436">Ligase</keyword>
<dbReference type="Proteomes" id="UP000824001">
    <property type="component" value="Unassembled WGS sequence"/>
</dbReference>
<dbReference type="InterPro" id="IPR004143">
    <property type="entry name" value="BPL_LPL_catalytic"/>
</dbReference>
<dbReference type="EC" id="6.3.1.20" evidence="3"/>
<dbReference type="AlphaFoldDB" id="A0A9D1JWC6"/>
<dbReference type="InterPro" id="IPR045864">
    <property type="entry name" value="aa-tRNA-synth_II/BPL/LPL"/>
</dbReference>
<dbReference type="NCBIfam" id="TIGR00545">
    <property type="entry name" value="lipoyltrans"/>
    <property type="match status" value="1"/>
</dbReference>
<sequence>MLGYYETQSLDPCFNLAFEEQLLETVRSGELLMLWQNDRTAVIGLNQNAAEEVDAEAAKRLGVTVVRRMTGGGAVYHDLGNLNYSFITDAGDAAELSFERFTAPVCAALGSLGVPAEATGRNDITVRGLKVSGTARRLYAGRILHHGTLLFRTDRETMSAVLRPDGSKFSGKAAKSVRARVGQICSFLPEGTTLEGFKAELLRALAPEGLERRSLDAAALREVERRAEKYRSWDWTWARSPDFGFKSSRRFPAGSLTVSLDVSGGVIRGAALSGDFLAAVPAGPLLEGLRGARFEREAVRKAVEGLDLANILGGIGLEELLSLIFD</sequence>
<evidence type="ECO:0000256" key="4">
    <source>
        <dbReference type="ARBA" id="ARBA00022598"/>
    </source>
</evidence>
<comment type="caution">
    <text evidence="9">The sequence shown here is derived from an EMBL/GenBank/DDBJ whole genome shotgun (WGS) entry which is preliminary data.</text>
</comment>
<dbReference type="GO" id="GO:0009249">
    <property type="term" value="P:protein lipoylation"/>
    <property type="evidence" value="ECO:0007669"/>
    <property type="project" value="InterPro"/>
</dbReference>
<reference evidence="9" key="2">
    <citation type="journal article" date="2021" name="PeerJ">
        <title>Extensive microbial diversity within the chicken gut microbiome revealed by metagenomics and culture.</title>
        <authorList>
            <person name="Gilroy R."/>
            <person name="Ravi A."/>
            <person name="Getino M."/>
            <person name="Pursley I."/>
            <person name="Horton D.L."/>
            <person name="Alikhan N.F."/>
            <person name="Baker D."/>
            <person name="Gharbi K."/>
            <person name="Hall N."/>
            <person name="Watson M."/>
            <person name="Adriaenssens E.M."/>
            <person name="Foster-Nyarko E."/>
            <person name="Jarju S."/>
            <person name="Secka A."/>
            <person name="Antonio M."/>
            <person name="Oren A."/>
            <person name="Chaudhuri R.R."/>
            <person name="La Ragione R."/>
            <person name="Hildebrand F."/>
            <person name="Pallen M.J."/>
        </authorList>
    </citation>
    <scope>NUCLEOTIDE SEQUENCE</scope>
    <source>
        <strain evidence="9">ChiHjej10B9-9673</strain>
    </source>
</reference>
<evidence type="ECO:0000256" key="1">
    <source>
        <dbReference type="ARBA" id="ARBA00005085"/>
    </source>
</evidence>
<organism evidence="9 10">
    <name type="scientific">Candidatus Scatomorpha merdipullorum</name>
    <dbReference type="NCBI Taxonomy" id="2840927"/>
    <lineage>
        <taxon>Bacteria</taxon>
        <taxon>Bacillati</taxon>
        <taxon>Bacillota</taxon>
        <taxon>Clostridia</taxon>
        <taxon>Eubacteriales</taxon>
        <taxon>Candidatus Scatomorpha</taxon>
    </lineage>
</organism>
<name>A0A9D1JWC6_9FIRM</name>
<dbReference type="PROSITE" id="PS51733">
    <property type="entry name" value="BPL_LPL_CATALYTIC"/>
    <property type="match status" value="1"/>
</dbReference>
<dbReference type="Gene3D" id="3.30.390.50">
    <property type="entry name" value="CO dehydrogenase flavoprotein, C-terminal domain"/>
    <property type="match status" value="1"/>
</dbReference>
<dbReference type="PANTHER" id="PTHR12561:SF3">
    <property type="entry name" value="LIPOYLTRANSFERASE 1, MITOCHONDRIAL"/>
    <property type="match status" value="1"/>
</dbReference>
<proteinExistence type="predicted"/>
<reference evidence="9" key="1">
    <citation type="submission" date="2020-10" db="EMBL/GenBank/DDBJ databases">
        <authorList>
            <person name="Gilroy R."/>
        </authorList>
    </citation>
    <scope>NUCLEOTIDE SEQUENCE</scope>
    <source>
        <strain evidence="9">ChiHjej10B9-9673</strain>
    </source>
</reference>
<dbReference type="SUPFAM" id="SSF82649">
    <property type="entry name" value="SufE/NifU"/>
    <property type="match status" value="1"/>
</dbReference>
<evidence type="ECO:0000256" key="6">
    <source>
        <dbReference type="ARBA" id="ARBA00022840"/>
    </source>
</evidence>
<dbReference type="Gene3D" id="3.30.930.10">
    <property type="entry name" value="Bira Bifunctional Protein, Domain 2"/>
    <property type="match status" value="1"/>
</dbReference>
<dbReference type="GO" id="GO:0016979">
    <property type="term" value="F:lipoate-protein ligase activity"/>
    <property type="evidence" value="ECO:0007669"/>
    <property type="project" value="UniProtKB-EC"/>
</dbReference>
<dbReference type="GO" id="GO:0005524">
    <property type="term" value="F:ATP binding"/>
    <property type="evidence" value="ECO:0007669"/>
    <property type="project" value="UniProtKB-KW"/>
</dbReference>
<comment type="pathway">
    <text evidence="1">Protein modification; protein lipoylation via exogenous pathway; protein N(6)-(lipoyl)lysine from lipoate: step 2/2.</text>
</comment>
<keyword evidence="6" id="KW-0067">ATP-binding</keyword>
<feature type="domain" description="BPL/LPL catalytic" evidence="8">
    <location>
        <begin position="26"/>
        <end position="213"/>
    </location>
</feature>
<evidence type="ECO:0000313" key="9">
    <source>
        <dbReference type="EMBL" id="HIS67134.1"/>
    </source>
</evidence>
<dbReference type="CDD" id="cd16443">
    <property type="entry name" value="LplA"/>
    <property type="match status" value="1"/>
</dbReference>
<accession>A0A9D1JWC6</accession>